<dbReference type="Pfam" id="PF00990">
    <property type="entry name" value="GGDEF"/>
    <property type="match status" value="1"/>
</dbReference>
<dbReference type="InterPro" id="IPR013767">
    <property type="entry name" value="PAS_fold"/>
</dbReference>
<dbReference type="InterPro" id="IPR035919">
    <property type="entry name" value="EAL_sf"/>
</dbReference>
<reference evidence="5" key="1">
    <citation type="submission" date="2016-10" db="EMBL/GenBank/DDBJ databases">
        <authorList>
            <person name="Varghese N."/>
            <person name="Submissions S."/>
        </authorList>
    </citation>
    <scope>NUCLEOTIDE SEQUENCE [LARGE SCALE GENOMIC DNA]</scope>
    <source>
        <strain evidence="5">DSM 6150</strain>
    </source>
</reference>
<dbReference type="InterPro" id="IPR029787">
    <property type="entry name" value="Nucleotide_cyclase"/>
</dbReference>
<evidence type="ECO:0000313" key="4">
    <source>
        <dbReference type="EMBL" id="SFN57027.1"/>
    </source>
</evidence>
<proteinExistence type="predicted"/>
<keyword evidence="5" id="KW-1185">Reference proteome</keyword>
<protein>
    <submittedName>
        <fullName evidence="4">Diguanylate cyclase (GGDEF) domain-containing protein</fullName>
    </submittedName>
</protein>
<feature type="transmembrane region" description="Helical" evidence="1">
    <location>
        <begin position="38"/>
        <end position="59"/>
    </location>
</feature>
<dbReference type="SUPFAM" id="SSF55073">
    <property type="entry name" value="Nucleotide cyclase"/>
    <property type="match status" value="1"/>
</dbReference>
<dbReference type="AlphaFoldDB" id="A0A1I5A3S2"/>
<keyword evidence="1" id="KW-0812">Transmembrane</keyword>
<dbReference type="Gene3D" id="3.30.70.270">
    <property type="match status" value="1"/>
</dbReference>
<gene>
    <name evidence="4" type="ORF">SAMN05660284_01791</name>
</gene>
<feature type="transmembrane region" description="Helical" evidence="1">
    <location>
        <begin position="142"/>
        <end position="158"/>
    </location>
</feature>
<dbReference type="STRING" id="83765.SAMN05660284_01791"/>
<dbReference type="NCBIfam" id="TIGR00254">
    <property type="entry name" value="GGDEF"/>
    <property type="match status" value="1"/>
</dbReference>
<dbReference type="InterPro" id="IPR035965">
    <property type="entry name" value="PAS-like_dom_sf"/>
</dbReference>
<dbReference type="SUPFAM" id="SSF141868">
    <property type="entry name" value="EAL domain-like"/>
    <property type="match status" value="1"/>
</dbReference>
<dbReference type="EMBL" id="FOVE01000012">
    <property type="protein sequence ID" value="SFN57027.1"/>
    <property type="molecule type" value="Genomic_DNA"/>
</dbReference>
<organism evidence="4 5">
    <name type="scientific">Formivibrio citricus</name>
    <dbReference type="NCBI Taxonomy" id="83765"/>
    <lineage>
        <taxon>Bacteria</taxon>
        <taxon>Pseudomonadati</taxon>
        <taxon>Pseudomonadota</taxon>
        <taxon>Betaproteobacteria</taxon>
        <taxon>Neisseriales</taxon>
        <taxon>Chitinibacteraceae</taxon>
        <taxon>Formivibrio</taxon>
    </lineage>
</organism>
<dbReference type="SMART" id="SM00052">
    <property type="entry name" value="EAL"/>
    <property type="match status" value="1"/>
</dbReference>
<dbReference type="PROSITE" id="PS50887">
    <property type="entry name" value="GGDEF"/>
    <property type="match status" value="1"/>
</dbReference>
<feature type="domain" description="GGDEF" evidence="3">
    <location>
        <begin position="374"/>
        <end position="508"/>
    </location>
</feature>
<evidence type="ECO:0000259" key="2">
    <source>
        <dbReference type="PROSITE" id="PS50883"/>
    </source>
</evidence>
<dbReference type="RefSeq" id="WP_091194798.1">
    <property type="nucleotide sequence ID" value="NZ_FOVE01000012.1"/>
</dbReference>
<dbReference type="InterPro" id="IPR052155">
    <property type="entry name" value="Biofilm_reg_signaling"/>
</dbReference>
<keyword evidence="1" id="KW-1133">Transmembrane helix</keyword>
<dbReference type="InterPro" id="IPR043128">
    <property type="entry name" value="Rev_trsase/Diguanyl_cyclase"/>
</dbReference>
<dbReference type="PANTHER" id="PTHR44757:SF2">
    <property type="entry name" value="BIOFILM ARCHITECTURE MAINTENANCE PROTEIN MBAA"/>
    <property type="match status" value="1"/>
</dbReference>
<accession>A0A1I5A3S2</accession>
<feature type="transmembrane region" description="Helical" evidence="1">
    <location>
        <begin position="119"/>
        <end position="137"/>
    </location>
</feature>
<feature type="transmembrane region" description="Helical" evidence="1">
    <location>
        <begin position="65"/>
        <end position="86"/>
    </location>
</feature>
<dbReference type="Pfam" id="PF00563">
    <property type="entry name" value="EAL"/>
    <property type="match status" value="1"/>
</dbReference>
<dbReference type="PANTHER" id="PTHR44757">
    <property type="entry name" value="DIGUANYLATE CYCLASE DGCP"/>
    <property type="match status" value="1"/>
</dbReference>
<dbReference type="SMART" id="SM00267">
    <property type="entry name" value="GGDEF"/>
    <property type="match status" value="1"/>
</dbReference>
<evidence type="ECO:0000313" key="5">
    <source>
        <dbReference type="Proteomes" id="UP000242869"/>
    </source>
</evidence>
<feature type="domain" description="EAL" evidence="2">
    <location>
        <begin position="517"/>
        <end position="770"/>
    </location>
</feature>
<evidence type="ECO:0000259" key="3">
    <source>
        <dbReference type="PROSITE" id="PS50887"/>
    </source>
</evidence>
<dbReference type="Gene3D" id="3.20.20.450">
    <property type="entry name" value="EAL domain"/>
    <property type="match status" value="1"/>
</dbReference>
<dbReference type="PROSITE" id="PS50883">
    <property type="entry name" value="EAL"/>
    <property type="match status" value="1"/>
</dbReference>
<dbReference type="Proteomes" id="UP000242869">
    <property type="component" value="Unassembled WGS sequence"/>
</dbReference>
<dbReference type="CDD" id="cd01948">
    <property type="entry name" value="EAL"/>
    <property type="match status" value="1"/>
</dbReference>
<sequence>MSKRKHLSQTLRDRVDGFLLLQDAAHPEEQTKRWRLSALRIILVFGLLLESTIFLHTAWEAAQAGLYDVIGMVLFFFVVISGTLYLSSRSLKLGSWSLILIVYAAGFCILTAINIVEIAKLGFIFIYTAPLIALILLGRRPALIFMGLNLFPFFLLIRNQPVPNFLQLSATLPGTHTYIQSLIFLFFNIGIPLAFSRVLSSLSRATRHALQMNQTLETSLAIHEEVFEHSGSATLFCQQNGVILRCNRLAARLLGRLPAQVEKLDLHDLLEKTAEPSLDRPETRQPGSTLEGIWQIRKNSRPVLLQVTPMAHTGNLIISMSDLSEIHQLRTELNSNLDRAHFLARHDGLTGLPNRSHFIEILNEQIVKAQRSGKPLAVLNIKIRDLHTVNTRYGIINGDNLINQIGRCIHKRLSAGDWLGRTRGGAFSLLLTNLPQDSNAAQEHIARHTRELPRRHVINGHSLEISYFIGAASFPQDAGTAEDLIRFSEQAQQNARSDQSDDPVYFDPAQAAAMRRRIDIEVGLRKALREHSLSLSYQPKVDCHGTLQGLEALVRWQSTELGTVSPAEFIPVAENSGMVHDITLQVIEMVTSQVKNWQGKGIPVRPVAINLSAIDLSIPNLVQEVVSRTDQLDLSVDLLEFEITETALMVNGETGLDNLNKLKELGFRISIDDFGSGYSSLSKIAYMPVYAIKIDREFVQDVPGDSRREKIIHGILSLAHSLDLSIVAEGVENAQQLEFLRTNGCHLFQGYFFHRPLDITGTEKLLATQSEQTLFRTGLNAATCSTP</sequence>
<dbReference type="CDD" id="cd01949">
    <property type="entry name" value="GGDEF"/>
    <property type="match status" value="1"/>
</dbReference>
<dbReference type="InterPro" id="IPR001633">
    <property type="entry name" value="EAL_dom"/>
</dbReference>
<dbReference type="Pfam" id="PF00989">
    <property type="entry name" value="PAS"/>
    <property type="match status" value="1"/>
</dbReference>
<dbReference type="InterPro" id="IPR000160">
    <property type="entry name" value="GGDEF_dom"/>
</dbReference>
<name>A0A1I5A3S2_9NEIS</name>
<keyword evidence="1" id="KW-0472">Membrane</keyword>
<feature type="transmembrane region" description="Helical" evidence="1">
    <location>
        <begin position="93"/>
        <end position="113"/>
    </location>
</feature>
<evidence type="ECO:0000256" key="1">
    <source>
        <dbReference type="SAM" id="Phobius"/>
    </source>
</evidence>
<feature type="transmembrane region" description="Helical" evidence="1">
    <location>
        <begin position="178"/>
        <end position="199"/>
    </location>
</feature>
<dbReference type="Gene3D" id="3.30.450.20">
    <property type="entry name" value="PAS domain"/>
    <property type="match status" value="1"/>
</dbReference>
<dbReference type="OrthoDB" id="9813903at2"/>
<dbReference type="GO" id="GO:0006355">
    <property type="term" value="P:regulation of DNA-templated transcription"/>
    <property type="evidence" value="ECO:0007669"/>
    <property type="project" value="InterPro"/>
</dbReference>
<dbReference type="SUPFAM" id="SSF55785">
    <property type="entry name" value="PYP-like sensor domain (PAS domain)"/>
    <property type="match status" value="1"/>
</dbReference>